<dbReference type="Proteomes" id="UP000295341">
    <property type="component" value="Unassembled WGS sequence"/>
</dbReference>
<dbReference type="InterPro" id="IPR040079">
    <property type="entry name" value="Glutathione_S-Trfase"/>
</dbReference>
<dbReference type="InterPro" id="IPR012336">
    <property type="entry name" value="Thioredoxin-like_fold"/>
</dbReference>
<dbReference type="RefSeq" id="WP_133882594.1">
    <property type="nucleotide sequence ID" value="NZ_MWIN01000019.1"/>
</dbReference>
<keyword evidence="4" id="KW-1185">Reference proteome</keyword>
<dbReference type="InterPro" id="IPR036249">
    <property type="entry name" value="Thioredoxin-like_sf"/>
</dbReference>
<dbReference type="InterPro" id="IPR033468">
    <property type="entry name" value="Metaxin_GST"/>
</dbReference>
<organism evidence="3 4">
    <name type="scientific">Panacagrimonas perspica</name>
    <dbReference type="NCBI Taxonomy" id="381431"/>
    <lineage>
        <taxon>Bacteria</taxon>
        <taxon>Pseudomonadati</taxon>
        <taxon>Pseudomonadota</taxon>
        <taxon>Gammaproteobacteria</taxon>
        <taxon>Nevskiales</taxon>
        <taxon>Nevskiaceae</taxon>
        <taxon>Panacagrimonas</taxon>
    </lineage>
</organism>
<proteinExistence type="predicted"/>
<dbReference type="SFLD" id="SFLDG01200">
    <property type="entry name" value="SUF1.1"/>
    <property type="match status" value="1"/>
</dbReference>
<dbReference type="InterPro" id="IPR036282">
    <property type="entry name" value="Glutathione-S-Trfase_C_sf"/>
</dbReference>
<dbReference type="InterPro" id="IPR050931">
    <property type="entry name" value="Mito_Protein_Transport_Metaxin"/>
</dbReference>
<evidence type="ECO:0000313" key="3">
    <source>
        <dbReference type="EMBL" id="TDU26375.1"/>
    </source>
</evidence>
<dbReference type="SFLD" id="SFLDG01180">
    <property type="entry name" value="SUF1"/>
    <property type="match status" value="1"/>
</dbReference>
<evidence type="ECO:0000259" key="1">
    <source>
        <dbReference type="Pfam" id="PF17171"/>
    </source>
</evidence>
<dbReference type="SUPFAM" id="SSF47616">
    <property type="entry name" value="GST C-terminal domain-like"/>
    <property type="match status" value="1"/>
</dbReference>
<keyword evidence="3" id="KW-0808">Transferase</keyword>
<name>A0A4V3UR98_9GAMM</name>
<dbReference type="CDD" id="cd03193">
    <property type="entry name" value="GST_C_Metaxin"/>
    <property type="match status" value="1"/>
</dbReference>
<evidence type="ECO:0000259" key="2">
    <source>
        <dbReference type="Pfam" id="PF17172"/>
    </source>
</evidence>
<dbReference type="GO" id="GO:0005737">
    <property type="term" value="C:cytoplasm"/>
    <property type="evidence" value="ECO:0007669"/>
    <property type="project" value="TreeGrafter"/>
</dbReference>
<dbReference type="OrthoDB" id="9810080at2"/>
<dbReference type="PANTHER" id="PTHR12289">
    <property type="entry name" value="METAXIN RELATED"/>
    <property type="match status" value="1"/>
</dbReference>
<comment type="caution">
    <text evidence="3">The sequence shown here is derived from an EMBL/GenBank/DDBJ whole genome shotgun (WGS) entry which is preliminary data.</text>
</comment>
<evidence type="ECO:0000313" key="4">
    <source>
        <dbReference type="Proteomes" id="UP000295341"/>
    </source>
</evidence>
<dbReference type="Gene3D" id="1.20.1050.10">
    <property type="match status" value="1"/>
</dbReference>
<dbReference type="Pfam" id="PF17172">
    <property type="entry name" value="GST_N_4"/>
    <property type="match status" value="1"/>
</dbReference>
<accession>A0A4V3UR98</accession>
<dbReference type="PANTHER" id="PTHR12289:SF41">
    <property type="entry name" value="FAILED AXON CONNECTIONS-RELATED"/>
    <property type="match status" value="1"/>
</dbReference>
<dbReference type="InterPro" id="IPR026928">
    <property type="entry name" value="FAX/IsoI-like"/>
</dbReference>
<dbReference type="SFLD" id="SFLDS00019">
    <property type="entry name" value="Glutathione_Transferase_(cytos"/>
    <property type="match status" value="1"/>
</dbReference>
<gene>
    <name evidence="3" type="ORF">DFR24_3396</name>
</gene>
<dbReference type="EMBL" id="SOBT01000010">
    <property type="protein sequence ID" value="TDU26375.1"/>
    <property type="molecule type" value="Genomic_DNA"/>
</dbReference>
<dbReference type="GO" id="GO:0016740">
    <property type="term" value="F:transferase activity"/>
    <property type="evidence" value="ECO:0007669"/>
    <property type="project" value="UniProtKB-KW"/>
</dbReference>
<feature type="domain" description="Metaxin glutathione S-transferase" evidence="1">
    <location>
        <begin position="174"/>
        <end position="232"/>
    </location>
</feature>
<dbReference type="Pfam" id="PF17171">
    <property type="entry name" value="GST_C_6"/>
    <property type="match status" value="1"/>
</dbReference>
<dbReference type="AlphaFoldDB" id="A0A4V3UR98"/>
<feature type="domain" description="Thioredoxin-like fold" evidence="2">
    <location>
        <begin position="23"/>
        <end position="116"/>
    </location>
</feature>
<dbReference type="Gene3D" id="3.40.30.10">
    <property type="entry name" value="Glutaredoxin"/>
    <property type="match status" value="1"/>
</dbReference>
<protein>
    <submittedName>
        <fullName evidence="3">Glutathione S-transferase</fullName>
    </submittedName>
</protein>
<dbReference type="SUPFAM" id="SSF52833">
    <property type="entry name" value="Thioredoxin-like"/>
    <property type="match status" value="1"/>
</dbReference>
<reference evidence="3 4" key="1">
    <citation type="submission" date="2019-03" db="EMBL/GenBank/DDBJ databases">
        <title>Genomic Encyclopedia of Type Strains, Phase IV (KMG-IV): sequencing the most valuable type-strain genomes for metagenomic binning, comparative biology and taxonomic classification.</title>
        <authorList>
            <person name="Goeker M."/>
        </authorList>
    </citation>
    <scope>NUCLEOTIDE SEQUENCE [LARGE SCALE GENOMIC DNA]</scope>
    <source>
        <strain evidence="3 4">DSM 26377</strain>
    </source>
</reference>
<sequence>MMKLYGYLPTWGLSDMSPYVSYTDAFLRMAGIPFEPIVLEKGDLTRTPKGKLPWIIDSDGTSVSDTQLIQFYIEEKYNNPLDGWLSDEQKGTVDLIHRMFGECWYWMAVQTRYRRDEDFAIYDPLWVKFLAWLPEEQRRAPVESFRDHLLTQFWHHGTGRNTEQEVELIARRLTDSLSKMLGDKPYLFGDRPSSLDANMYAGLAHCAMTPFPSPIGQYIRSKPNLRAFLDRVFDKYYPELRKDREEGEAYLAENLQKPRLNDARADQRLDALFRQPYDGPGVTR</sequence>